<dbReference type="Proteomes" id="UP000316643">
    <property type="component" value="Genome"/>
</dbReference>
<organism evidence="7 8">
    <name type="scientific">Heliothis virescens ascovirus 3h</name>
    <dbReference type="NCBI Taxonomy" id="1268039"/>
    <lineage>
        <taxon>Viruses</taxon>
        <taxon>Varidnaviria</taxon>
        <taxon>Bamfordvirae</taxon>
        <taxon>Nucleocytoviricota</taxon>
        <taxon>Megaviricetes</taxon>
        <taxon>Pimascovirales</taxon>
        <taxon>Pimascovirales incertae sedis</taxon>
        <taxon>Ascoviridae</taxon>
        <taxon>Ascovirus</taxon>
    </lineage>
</organism>
<dbReference type="PANTHER" id="PTHR33146">
    <property type="entry name" value="ENDONUCLEASE 4"/>
    <property type="match status" value="1"/>
</dbReference>
<dbReference type="GO" id="GO:0006308">
    <property type="term" value="P:DNA catabolic process"/>
    <property type="evidence" value="ECO:0007669"/>
    <property type="project" value="InterPro"/>
</dbReference>
<name>A0A386JAH2_9VIRU</name>
<sequence length="260" mass="30055">MMFFSLPITLCLIMCTTHAWDGGGHRICARIARNIIPTPLLHHFERNVLNASMDEIANELDEFRGRKVGFDMSYYHTLEYDSEPLDSADGLLAYMTESRNDIDRDYALFAVHFICDLHQPLHVLPKSRVRASFDTVPWVDGRNVTLHALWDMLPDVRQISHVVYADWLTERITPVTFMTTVERSEMSMWLNGRADAYRRAERFNDILKNCHTNAASALEARICNMKFVSNTQQLVENSLIYGGLRLAAHMYMTYLRVFVT</sequence>
<keyword evidence="1" id="KW-0540">Nuclease</keyword>
<accession>A0A386JAH2</accession>
<protein>
    <submittedName>
        <fullName evidence="7">Putative S1/P1 nuclease</fullName>
    </submittedName>
</protein>
<dbReference type="PANTHER" id="PTHR33146:SF26">
    <property type="entry name" value="ENDONUCLEASE 4"/>
    <property type="match status" value="1"/>
</dbReference>
<evidence type="ECO:0000256" key="5">
    <source>
        <dbReference type="ARBA" id="ARBA00023157"/>
    </source>
</evidence>
<evidence type="ECO:0000256" key="3">
    <source>
        <dbReference type="ARBA" id="ARBA00022759"/>
    </source>
</evidence>
<dbReference type="SUPFAM" id="SSF48537">
    <property type="entry name" value="Phospholipase C/P1 nuclease"/>
    <property type="match status" value="1"/>
</dbReference>
<proteinExistence type="predicted"/>
<keyword evidence="4" id="KW-0378">Hydrolase</keyword>
<dbReference type="GO" id="GO:0016788">
    <property type="term" value="F:hydrolase activity, acting on ester bonds"/>
    <property type="evidence" value="ECO:0007669"/>
    <property type="project" value="InterPro"/>
</dbReference>
<evidence type="ECO:0000256" key="4">
    <source>
        <dbReference type="ARBA" id="ARBA00022801"/>
    </source>
</evidence>
<evidence type="ECO:0000256" key="6">
    <source>
        <dbReference type="ARBA" id="ARBA00023180"/>
    </source>
</evidence>
<dbReference type="Pfam" id="PF02265">
    <property type="entry name" value="S1-P1_nuclease"/>
    <property type="match status" value="1"/>
</dbReference>
<keyword evidence="6" id="KW-0325">Glycoprotein</keyword>
<keyword evidence="2" id="KW-0479">Metal-binding</keyword>
<reference evidence="7 8" key="1">
    <citation type="journal article" date="2017" name="Virol. Sin.">
        <title>Genome analysis of Heliothis virescens ascovirus 3h isolated from China.</title>
        <authorList>
            <person name="Huang G.H."/>
            <person name="Hou D.H."/>
            <person name="Wang M."/>
            <person name="Cheng X.W."/>
            <person name="Hu Z."/>
        </authorList>
    </citation>
    <scope>NUCLEOTIDE SEQUENCE [LARGE SCALE GENOMIC DNA]</scope>
    <source>
        <strain evidence="7">HvAV-3h</strain>
    </source>
</reference>
<dbReference type="GO" id="GO:0003676">
    <property type="term" value="F:nucleic acid binding"/>
    <property type="evidence" value="ECO:0007669"/>
    <property type="project" value="InterPro"/>
</dbReference>
<dbReference type="InterPro" id="IPR003154">
    <property type="entry name" value="S1/P1nuclease"/>
</dbReference>
<evidence type="ECO:0000313" key="7">
    <source>
        <dbReference type="EMBL" id="AYD68207.1"/>
    </source>
</evidence>
<keyword evidence="5" id="KW-1015">Disulfide bond</keyword>
<evidence type="ECO:0000313" key="8">
    <source>
        <dbReference type="Proteomes" id="UP000316643"/>
    </source>
</evidence>
<dbReference type="Gene3D" id="1.10.575.10">
    <property type="entry name" value="P1 Nuclease"/>
    <property type="match status" value="1"/>
</dbReference>
<keyword evidence="3" id="KW-0255">Endonuclease</keyword>
<evidence type="ECO:0000256" key="2">
    <source>
        <dbReference type="ARBA" id="ARBA00022723"/>
    </source>
</evidence>
<dbReference type="InterPro" id="IPR008947">
    <property type="entry name" value="PLipase_C/P1_nuclease_dom_sf"/>
</dbReference>
<dbReference type="GO" id="GO:0046872">
    <property type="term" value="F:metal ion binding"/>
    <property type="evidence" value="ECO:0007669"/>
    <property type="project" value="UniProtKB-KW"/>
</dbReference>
<dbReference type="EMBL" id="KU170628">
    <property type="protein sequence ID" value="AYD68207.1"/>
    <property type="molecule type" value="Genomic_DNA"/>
</dbReference>
<evidence type="ECO:0000256" key="1">
    <source>
        <dbReference type="ARBA" id="ARBA00022722"/>
    </source>
</evidence>
<dbReference type="GO" id="GO:0004519">
    <property type="term" value="F:endonuclease activity"/>
    <property type="evidence" value="ECO:0007669"/>
    <property type="project" value="UniProtKB-KW"/>
</dbReference>